<reference evidence="1" key="1">
    <citation type="journal article" date="2021" name="Appl. Environ. Microbiol.">
        <title>Novel 3-O-alpha-d-Galactosyl-alpha-l-Arabinofuranosidase for the Assimilation of Gum Arabic Arabinogalactan Protein in Bifidobacterium longum subsp. longum.</title>
        <authorList>
            <person name="Sasaki Y."/>
            <person name="Horigome A."/>
            <person name="Odamaki T."/>
            <person name="Xiao J.Z."/>
            <person name="Ishiwata A."/>
            <person name="Ito Y."/>
            <person name="Kitahara K."/>
            <person name="Fujita K."/>
        </authorList>
    </citation>
    <scope>NUCLEOTIDE SEQUENCE</scope>
    <source>
        <strain evidence="1">MCC00316</strain>
    </source>
</reference>
<dbReference type="Gene3D" id="3.40.50.300">
    <property type="entry name" value="P-loop containing nucleotide triphosphate hydrolases"/>
    <property type="match status" value="1"/>
</dbReference>
<accession>A0AAV4L5D0</accession>
<comment type="caution">
    <text evidence="1">The sequence shown here is derived from an EMBL/GenBank/DDBJ whole genome shotgun (WGS) entry which is preliminary data.</text>
</comment>
<dbReference type="Proteomes" id="UP000663812">
    <property type="component" value="Unassembled WGS sequence"/>
</dbReference>
<name>A0AAV4L5D0_BIFLL</name>
<evidence type="ECO:0000313" key="1">
    <source>
        <dbReference type="EMBL" id="GHM73146.1"/>
    </source>
</evidence>
<dbReference type="EMBL" id="BNHC01000009">
    <property type="protein sequence ID" value="GHM73146.1"/>
    <property type="molecule type" value="Genomic_DNA"/>
</dbReference>
<gene>
    <name evidence="1" type="ORF">MCC00316_14360</name>
</gene>
<organism evidence="1 2">
    <name type="scientific">Bifidobacterium longum subsp. longum</name>
    <dbReference type="NCBI Taxonomy" id="1679"/>
    <lineage>
        <taxon>Bacteria</taxon>
        <taxon>Bacillati</taxon>
        <taxon>Actinomycetota</taxon>
        <taxon>Actinomycetes</taxon>
        <taxon>Bifidobacteriales</taxon>
        <taxon>Bifidobacteriaceae</taxon>
        <taxon>Bifidobacterium</taxon>
    </lineage>
</organism>
<evidence type="ECO:0000313" key="2">
    <source>
        <dbReference type="Proteomes" id="UP000663812"/>
    </source>
</evidence>
<dbReference type="InterPro" id="IPR027417">
    <property type="entry name" value="P-loop_NTPase"/>
</dbReference>
<dbReference type="AlphaFoldDB" id="A0AAV4L5D0"/>
<proteinExistence type="predicted"/>
<dbReference type="RefSeq" id="WP_306440544.1">
    <property type="nucleotide sequence ID" value="NZ_BNHC01000009.1"/>
</dbReference>
<sequence length="479" mass="52297">MTVPMRGGTARNLERRTDGAIVARFAELLGTPLLPWQRLVADVAGEIDPDTGTYFYDTVILSTPRQCGKSTLVDAWDTRNTQWGPNRYVYYLAQTGKDAGDHFKKFLKTLQASPLAPITGRPYMGRGSEAQPFRNGSIIMPKSVTKVSGHGVQGDKVTLDEAFSLSEETGNMILDGFVPTMATRLQATGVQPQLWITSTEGTADSTFFNRKLDECRAGDQSRRTCWFDFGLPPDADPEDLDMIMRYHPAAGLLWRRDQLPDFREQWRNNPSGWARAFGNQRDEGVTDRVIDADLWATTTVPPISPSELGARPVVFGVAVDVDATHTSISAGIVNDDGSVTTQLLKIMDGTGHAPAEIKRLCDTYAAPLVIDTRGTSADLADRLRHMGDEETVRFCDLTATDYLTVGQSYVSGLSNGTVLHAADTDLDASAANSARTWAGDAWRVTRRGSTGLTSPLESCMLAAWGAAHMPEEDGPLQIF</sequence>
<protein>
    <submittedName>
        <fullName evidence="1">Uncharacterized protein</fullName>
    </submittedName>
</protein>